<sequence>MFNRFTKAARESVTAAQRIAQQSGARRIEPAHLLGGVVESGGPGGDALEFVGLDQAHLDDGAREDPLDPQALAILGIDLSEVRGAVEESFGEGALSRAPRRSKRGRVPMSRSAKSALEHALRNATRLGHGWLDTGHLVLGVLDADDAPVRATLALADVDPAVLRREVERRIAAGAA</sequence>
<dbReference type="SUPFAM" id="SSF81923">
    <property type="entry name" value="Double Clp-N motif"/>
    <property type="match status" value="2"/>
</dbReference>
<keyword evidence="1" id="KW-0677">Repeat</keyword>
<evidence type="ECO:0000259" key="3">
    <source>
        <dbReference type="PROSITE" id="PS51903"/>
    </source>
</evidence>
<dbReference type="InterPro" id="IPR004176">
    <property type="entry name" value="Clp_R_N"/>
</dbReference>
<evidence type="ECO:0000256" key="2">
    <source>
        <dbReference type="SAM" id="MobiDB-lite"/>
    </source>
</evidence>
<dbReference type="RefSeq" id="WP_271635479.1">
    <property type="nucleotide sequence ID" value="NZ_CP094970.1"/>
</dbReference>
<dbReference type="Gene3D" id="1.10.1780.10">
    <property type="entry name" value="Clp, N-terminal domain"/>
    <property type="match status" value="1"/>
</dbReference>
<accession>A0AA46TJQ5</accession>
<keyword evidence="5" id="KW-1185">Reference proteome</keyword>
<reference evidence="4" key="1">
    <citation type="submission" date="2022-01" db="EMBL/GenBank/DDBJ databases">
        <title>Nocardioidaceae gen. sp. A5X3R13.</title>
        <authorList>
            <person name="Lopez Marin M.A."/>
            <person name="Uhlik O."/>
        </authorList>
    </citation>
    <scope>NUCLEOTIDE SEQUENCE</scope>
    <source>
        <strain evidence="4">A5X3R13</strain>
    </source>
</reference>
<dbReference type="Pfam" id="PF02861">
    <property type="entry name" value="Clp_N"/>
    <property type="match status" value="1"/>
</dbReference>
<proteinExistence type="predicted"/>
<evidence type="ECO:0000256" key="1">
    <source>
        <dbReference type="PROSITE-ProRule" id="PRU01251"/>
    </source>
</evidence>
<dbReference type="InterPro" id="IPR036628">
    <property type="entry name" value="Clp_N_dom_sf"/>
</dbReference>
<feature type="domain" description="Clp R" evidence="3">
    <location>
        <begin position="2"/>
        <end position="174"/>
    </location>
</feature>
<feature type="region of interest" description="Disordered" evidence="2">
    <location>
        <begin position="91"/>
        <end position="112"/>
    </location>
</feature>
<dbReference type="AlphaFoldDB" id="A0AA46TJQ5"/>
<evidence type="ECO:0000313" key="4">
    <source>
        <dbReference type="EMBL" id="UYM06571.1"/>
    </source>
</evidence>
<dbReference type="PROSITE" id="PS51903">
    <property type="entry name" value="CLP_R"/>
    <property type="match status" value="1"/>
</dbReference>
<protein>
    <recommendedName>
        <fullName evidence="3">Clp R domain-containing protein</fullName>
    </recommendedName>
</protein>
<name>A0AA46TJQ5_9ACTN</name>
<dbReference type="KEGG" id="sgrg:L0C25_05725"/>
<organism evidence="4 5">
    <name type="scientific">Solicola gregarius</name>
    <dbReference type="NCBI Taxonomy" id="2908642"/>
    <lineage>
        <taxon>Bacteria</taxon>
        <taxon>Bacillati</taxon>
        <taxon>Actinomycetota</taxon>
        <taxon>Actinomycetes</taxon>
        <taxon>Propionibacteriales</taxon>
        <taxon>Nocardioidaceae</taxon>
        <taxon>Solicola</taxon>
    </lineage>
</organism>
<gene>
    <name evidence="4" type="ORF">L0C25_05725</name>
</gene>
<evidence type="ECO:0000313" key="5">
    <source>
        <dbReference type="Proteomes" id="UP001164390"/>
    </source>
</evidence>
<dbReference type="Proteomes" id="UP001164390">
    <property type="component" value="Chromosome"/>
</dbReference>
<dbReference type="EMBL" id="CP094970">
    <property type="protein sequence ID" value="UYM06571.1"/>
    <property type="molecule type" value="Genomic_DNA"/>
</dbReference>